<organism evidence="1">
    <name type="scientific">Planktothrix agardhii</name>
    <name type="common">Oscillatoria agardhii</name>
    <dbReference type="NCBI Taxonomy" id="1160"/>
    <lineage>
        <taxon>Bacteria</taxon>
        <taxon>Bacillati</taxon>
        <taxon>Cyanobacteriota</taxon>
        <taxon>Cyanophyceae</taxon>
        <taxon>Oscillatoriophycideae</taxon>
        <taxon>Oscillatoriales</taxon>
        <taxon>Microcoleaceae</taxon>
        <taxon>Planktothrix</taxon>
    </lineage>
</organism>
<gene>
    <name evidence="1" type="ORF">PLAM_2113</name>
</gene>
<dbReference type="RefSeq" id="WP_235752085.1">
    <property type="nucleotide sequence ID" value="NZ_JBIIEP010000020.1"/>
</dbReference>
<proteinExistence type="predicted"/>
<reference evidence="1" key="1">
    <citation type="submission" date="2015-09" db="EMBL/GenBank/DDBJ databases">
        <authorList>
            <person name="Jackson K.R."/>
            <person name="Lunt B.L."/>
            <person name="Fisher J.N.B."/>
            <person name="Gardner A.V."/>
            <person name="Bailey M.E."/>
            <person name="Deus L.M."/>
            <person name="Earl A.S."/>
            <person name="Gibby P.D."/>
            <person name="Hartmann K.A."/>
            <person name="Liu J.E."/>
            <person name="Manci A.M."/>
            <person name="Nielsen D.A."/>
            <person name="Solomon M.B."/>
            <person name="Breakwell D.P."/>
            <person name="Burnett S.H."/>
            <person name="Grose J.H."/>
        </authorList>
    </citation>
    <scope>NUCLEOTIDE SEQUENCE</scope>
    <source>
        <strain evidence="1">7805</strain>
    </source>
</reference>
<dbReference type="AlphaFoldDB" id="A0A1J1JGE3"/>
<name>A0A1J1JGE3_PLAAG</name>
<dbReference type="EMBL" id="LO018304">
    <property type="protein sequence ID" value="CUM60079.1"/>
    <property type="molecule type" value="Genomic_DNA"/>
</dbReference>
<sequence length="82" mass="9593">MKTKEIIIQELEQIPASQLDEVLDFIRSLKPTFQPREKPYKPIWEVADDIIKDIPEEVLSQLPKDGAEHHDLYLSKNLHKDS</sequence>
<protein>
    <submittedName>
        <fullName evidence="1">Uncharacterized protein</fullName>
    </submittedName>
</protein>
<evidence type="ECO:0000313" key="1">
    <source>
        <dbReference type="EMBL" id="CUM60079.1"/>
    </source>
</evidence>
<accession>A0A1J1JGE3</accession>